<dbReference type="NCBIfam" id="NF012229">
    <property type="entry name" value="bla_class_B_core"/>
    <property type="match status" value="1"/>
</dbReference>
<dbReference type="RefSeq" id="WP_211913332.1">
    <property type="nucleotide sequence ID" value="NZ_CP036498.1"/>
</dbReference>
<evidence type="ECO:0000313" key="4">
    <source>
        <dbReference type="Proteomes" id="UP000682843"/>
    </source>
</evidence>
<dbReference type="NCBIfam" id="NF033105">
    <property type="entry name" value="bla_subclass_B3"/>
    <property type="match status" value="1"/>
</dbReference>
<feature type="chain" id="PRO_5047191966" evidence="1">
    <location>
        <begin position="25"/>
        <end position="298"/>
    </location>
</feature>
<dbReference type="EMBL" id="CP036498">
    <property type="protein sequence ID" value="QUS39780.1"/>
    <property type="molecule type" value="Genomic_DNA"/>
</dbReference>
<dbReference type="InterPro" id="IPR050855">
    <property type="entry name" value="NDM-1-like"/>
</dbReference>
<proteinExistence type="predicted"/>
<evidence type="ECO:0000313" key="3">
    <source>
        <dbReference type="EMBL" id="QUS39780.1"/>
    </source>
</evidence>
<dbReference type="InterPro" id="IPR001279">
    <property type="entry name" value="Metallo-B-lactamas"/>
</dbReference>
<name>A0ABX8ABS8_9BRAD</name>
<dbReference type="PANTHER" id="PTHR42951:SF17">
    <property type="entry name" value="METALLO-BETA-LACTAMASE DOMAIN-CONTAINING PROTEIN"/>
    <property type="match status" value="1"/>
</dbReference>
<dbReference type="Proteomes" id="UP000682843">
    <property type="component" value="Chromosome"/>
</dbReference>
<sequence length="298" mass="32234">MKKLTTALSASVLALTLSVSGAHAQTVKDFLAQVMAKWTAPYEPFQLIDNIYYVGTDGLAIYVIKTSGGLILMDTGVPQSTGMIKDHIKKLGFKEGDIKLILNTHAHFDHTGGFAEIKKDTSAQLIAGERDKPLLEQGTYPGDEQNRDIGFPPVKVDRTVKDGDKVTLGDTTLTAYATPGHSPGCTSWSMTVKDGGQDRNVLFFCSGTVALNKLVGQPTHAGIVDDYRATYAKVKAMKIDVFLGPHPEVYGMQAKRAAMKDGAPNPFVKPGENVTYVSALEQDFDKQLAKQTAALQKQ</sequence>
<protein>
    <submittedName>
        <fullName evidence="3">Subclass B3 metallo-beta-lactamase</fullName>
    </submittedName>
</protein>
<feature type="domain" description="Metallo-beta-lactamase" evidence="2">
    <location>
        <begin position="58"/>
        <end position="246"/>
    </location>
</feature>
<gene>
    <name evidence="3" type="primary">bla</name>
    <name evidence="3" type="ORF">RPMA_13730</name>
</gene>
<keyword evidence="4" id="KW-1185">Reference proteome</keyword>
<dbReference type="PANTHER" id="PTHR42951">
    <property type="entry name" value="METALLO-BETA-LACTAMASE DOMAIN-CONTAINING"/>
    <property type="match status" value="1"/>
</dbReference>
<dbReference type="SUPFAM" id="SSF56281">
    <property type="entry name" value="Metallo-hydrolase/oxidoreductase"/>
    <property type="match status" value="1"/>
</dbReference>
<evidence type="ECO:0000259" key="2">
    <source>
        <dbReference type="SMART" id="SM00849"/>
    </source>
</evidence>
<feature type="signal peptide" evidence="1">
    <location>
        <begin position="1"/>
        <end position="24"/>
    </location>
</feature>
<reference evidence="3 4" key="1">
    <citation type="submission" date="2019-02" db="EMBL/GenBank/DDBJ databases">
        <title>Emended description of the genus Rhodopseudomonas and description of Rhodopseudomonas albus sp. nov., a non-phototrophic, heavy-metal-tolerant bacterium isolated from garden soil.</title>
        <authorList>
            <person name="Bao Z."/>
            <person name="Cao W.W."/>
            <person name="Sato Y."/>
            <person name="Nishizawa T."/>
            <person name="Zhao J."/>
            <person name="Guo Y."/>
            <person name="Ohta H."/>
        </authorList>
    </citation>
    <scope>NUCLEOTIDE SEQUENCE [LARGE SCALE GENOMIC DNA]</scope>
    <source>
        <strain evidence="3 4">SK50-23</strain>
    </source>
</reference>
<organism evidence="3 4">
    <name type="scientific">Tardiphaga alba</name>
    <dbReference type="NCBI Taxonomy" id="340268"/>
    <lineage>
        <taxon>Bacteria</taxon>
        <taxon>Pseudomonadati</taxon>
        <taxon>Pseudomonadota</taxon>
        <taxon>Alphaproteobacteria</taxon>
        <taxon>Hyphomicrobiales</taxon>
        <taxon>Nitrobacteraceae</taxon>
        <taxon>Tardiphaga</taxon>
    </lineage>
</organism>
<dbReference type="SMART" id="SM00849">
    <property type="entry name" value="Lactamase_B"/>
    <property type="match status" value="1"/>
</dbReference>
<dbReference type="Gene3D" id="3.60.15.10">
    <property type="entry name" value="Ribonuclease Z/Hydroxyacylglutathione hydrolase-like"/>
    <property type="match status" value="1"/>
</dbReference>
<dbReference type="Pfam" id="PF00753">
    <property type="entry name" value="Lactamase_B"/>
    <property type="match status" value="1"/>
</dbReference>
<keyword evidence="1" id="KW-0732">Signal</keyword>
<accession>A0ABX8ABS8</accession>
<evidence type="ECO:0000256" key="1">
    <source>
        <dbReference type="SAM" id="SignalP"/>
    </source>
</evidence>
<dbReference type="InterPro" id="IPR036866">
    <property type="entry name" value="RibonucZ/Hydroxyglut_hydro"/>
</dbReference>